<dbReference type="AlphaFoldDB" id="T1K6D3"/>
<dbReference type="EMBL" id="CAEY01001788">
    <property type="status" value="NOT_ANNOTATED_CDS"/>
    <property type="molecule type" value="Genomic_DNA"/>
</dbReference>
<organism evidence="1 2">
    <name type="scientific">Tetranychus urticae</name>
    <name type="common">Two-spotted spider mite</name>
    <dbReference type="NCBI Taxonomy" id="32264"/>
    <lineage>
        <taxon>Eukaryota</taxon>
        <taxon>Metazoa</taxon>
        <taxon>Ecdysozoa</taxon>
        <taxon>Arthropoda</taxon>
        <taxon>Chelicerata</taxon>
        <taxon>Arachnida</taxon>
        <taxon>Acari</taxon>
        <taxon>Acariformes</taxon>
        <taxon>Trombidiformes</taxon>
        <taxon>Prostigmata</taxon>
        <taxon>Eleutherengona</taxon>
        <taxon>Raphignathae</taxon>
        <taxon>Tetranychoidea</taxon>
        <taxon>Tetranychidae</taxon>
        <taxon>Tetranychus</taxon>
    </lineage>
</organism>
<dbReference type="EnsemblMetazoa" id="tetur06g00070.1">
    <property type="protein sequence ID" value="tetur06g00070.1"/>
    <property type="gene ID" value="tetur06g00070"/>
</dbReference>
<evidence type="ECO:0000313" key="2">
    <source>
        <dbReference type="Proteomes" id="UP000015104"/>
    </source>
</evidence>
<protein>
    <submittedName>
        <fullName evidence="1">Uncharacterized protein</fullName>
    </submittedName>
</protein>
<name>T1K6D3_TETUR</name>
<dbReference type="HOGENOM" id="CLU_3360300_0_0_1"/>
<reference evidence="1" key="2">
    <citation type="submission" date="2015-06" db="UniProtKB">
        <authorList>
            <consortium name="EnsemblMetazoa"/>
        </authorList>
    </citation>
    <scope>IDENTIFICATION</scope>
</reference>
<sequence>MNQGKLSINKHAGLKFNWVLSTLDAYYEQINPIMEM</sequence>
<dbReference type="Proteomes" id="UP000015104">
    <property type="component" value="Unassembled WGS sequence"/>
</dbReference>
<proteinExistence type="predicted"/>
<keyword evidence="2" id="KW-1185">Reference proteome</keyword>
<evidence type="ECO:0000313" key="1">
    <source>
        <dbReference type="EnsemblMetazoa" id="tetur06g00070.1"/>
    </source>
</evidence>
<accession>T1K6D3</accession>
<reference evidence="2" key="1">
    <citation type="submission" date="2011-08" db="EMBL/GenBank/DDBJ databases">
        <authorList>
            <person name="Rombauts S."/>
        </authorList>
    </citation>
    <scope>NUCLEOTIDE SEQUENCE</scope>
    <source>
        <strain evidence="2">London</strain>
    </source>
</reference>